<evidence type="ECO:0000313" key="14">
    <source>
        <dbReference type="Proteomes" id="UP000285301"/>
    </source>
</evidence>
<feature type="domain" description="Fibronectin type-III" evidence="12">
    <location>
        <begin position="1074"/>
        <end position="1176"/>
    </location>
</feature>
<dbReference type="CDD" id="cd00096">
    <property type="entry name" value="Ig"/>
    <property type="match status" value="1"/>
</dbReference>
<sequence length="1447" mass="163415">MAHSVIFISTYGTIIPCHVQNRDSETFPQLKVWWQTLQSTNEFVNVTNIPRLRLIRSSDGLLALMPFNESDFRPDVHDAYYRCVVSYKCGVIASHWIKVKAVVEKPIDVRVYDETVNFGGDVILRCAFSEDFLHVSGWMTDDGFIFLPPSIALNSIEETAEQKHWVLSTGDLFISNIDEKDVKRRYRCQVRNHITGERSESLGWARLNAVERLSQMKTSYIHQPVLSDSVFVVNEGSTFLIVCSFDGNPKPAVHWYRYQRKADNSDLNDIQLQPLITTNFRRSFPNLLFIPRISSEDSGKFVCLANNSYGQSRYEINVRVKSSLKLILYSSNANPTVGEDVTLNCSFDDVFSILEQTTKSFYREVIWVRDTHRLSFGHRLRLISENVIQIRSFRYVDNGIYQCFVRIMHTNGDNEQWFQSASLLQIKEKAPMFATVFSEQIKIANVDLSLKCMAHGQPLPKITWKIDGIDILNSRRHRVHSYTDSDSRSTISFLNISSLSSHDGGFYECIASNNIGEVSHKARINIIGPPIVSPLTNVTAVIGDPFTLHCPFSGYPVEELLFFRENRRLDSDTRHSLLGMGKMRMTALSKEDSGIYKCVASNLNGDRSEGSIILKVLAAPVLSPFLFANNLEEGMRTSVLCSVIAGDPPITIDWFKDGIPLNSVLNLKFQIVALNEFVTSLTVSKVDRHYSGNYTCKASNHIASANYTATLQVKSKPMWTLKPIRRSAVSGMSIVFDCKADGYPQPVIRWKYNLLVFDPPKVRALNNLTVIRRAERTEIGCQASGSQPLNFVWTKSDTLVESNNHFTVREDVSDGIKISFLSINLSTRNDSGIFTCTATSFYGVDKARITVMVQEPPDAPQDFRALEIGSRKVLFSWSLPFTGNARITGYEMQYKLNSESWLEAKKHSIIEPTTNSIEIDNLRPMVKYKFRVKAKNVIGDSVYSDDIELITKMEAPEVVPLNLTASATGSRSVKISWIISNSIGSHFIEGFSIGYRRIETRDAYIYNTMHAAIKTEGKNGSRQQDSSNFPRRFEYTVDKLEKATKYSIVVQAFNSMGTGPYSDEVTVETFANDPPKAPLLKVDSITTKSVYLSWSILNDDDESSIHGFNLYYRQESSFESEDNHLHWKMTRLPSNQRKHKLLDLKCGTRYSAKISGFNEIGNGELSSEIKFNTNGRAPIAADKHSFIRSNITFAILVLNAWGDGNCPISHFNVRYKPRLQPDWITFSSNIVPVQRTVIIRDLNPGTWYDLAVTVSNDAGETEATYLFATLTKTGATVAPLSLTENRSFFDSLLVLIPSISALLVLFIVGGVATYIFFLRLRNDDSHSETYGRQGTDSVSLNSYNKVAKSEAFYDQRTQVFYPSVYGTPANERCLQQQHTDCTPSEYGFPIDSQMMRKSGHEHVYDIPHRKGSSCNQQNENCSGAHSFVWIKSNSNDLFSKNAKNDGR</sequence>
<evidence type="ECO:0000259" key="12">
    <source>
        <dbReference type="PROSITE" id="PS50853"/>
    </source>
</evidence>
<feature type="domain" description="Ig-like" evidence="11">
    <location>
        <begin position="224"/>
        <end position="319"/>
    </location>
</feature>
<feature type="domain" description="Fibronectin type-III" evidence="12">
    <location>
        <begin position="1178"/>
        <end position="1276"/>
    </location>
</feature>
<dbReference type="PANTHER" id="PTHR44170">
    <property type="entry name" value="PROTEIN SIDEKICK"/>
    <property type="match status" value="1"/>
</dbReference>
<feature type="domain" description="Fibronectin type-III" evidence="12">
    <location>
        <begin position="959"/>
        <end position="1072"/>
    </location>
</feature>
<gene>
    <name evidence="13" type="ORF">B4U79_12822</name>
</gene>
<evidence type="ECO:0000256" key="8">
    <source>
        <dbReference type="ARBA" id="ARBA00023157"/>
    </source>
</evidence>
<dbReference type="InterPro" id="IPR003599">
    <property type="entry name" value="Ig_sub"/>
</dbReference>
<dbReference type="SMART" id="SM00060">
    <property type="entry name" value="FN3"/>
    <property type="match status" value="4"/>
</dbReference>
<keyword evidence="2 10" id="KW-0812">Transmembrane</keyword>
<dbReference type="CDD" id="cd00063">
    <property type="entry name" value="FN3"/>
    <property type="match status" value="4"/>
</dbReference>
<dbReference type="InterPro" id="IPR036179">
    <property type="entry name" value="Ig-like_dom_sf"/>
</dbReference>
<feature type="domain" description="Ig-like" evidence="11">
    <location>
        <begin position="760"/>
        <end position="850"/>
    </location>
</feature>
<dbReference type="InterPro" id="IPR056754">
    <property type="entry name" value="DSCAM/DSCAML_C"/>
</dbReference>
<dbReference type="InterPro" id="IPR013783">
    <property type="entry name" value="Ig-like_fold"/>
</dbReference>
<comment type="caution">
    <text evidence="13">The sequence shown here is derived from an EMBL/GenBank/DDBJ whole genome shotgun (WGS) entry which is preliminary data.</text>
</comment>
<dbReference type="InterPro" id="IPR007110">
    <property type="entry name" value="Ig-like_dom"/>
</dbReference>
<feature type="domain" description="Ig-like" evidence="11">
    <location>
        <begin position="529"/>
        <end position="613"/>
    </location>
</feature>
<dbReference type="InterPro" id="IPR013098">
    <property type="entry name" value="Ig_I-set"/>
</dbReference>
<dbReference type="SMART" id="SM00409">
    <property type="entry name" value="IG"/>
    <property type="match status" value="7"/>
</dbReference>
<feature type="domain" description="Ig-like" evidence="11">
    <location>
        <begin position="620"/>
        <end position="712"/>
    </location>
</feature>
<evidence type="ECO:0000256" key="4">
    <source>
        <dbReference type="ARBA" id="ARBA00022737"/>
    </source>
</evidence>
<dbReference type="STRING" id="1965070.A0A443RNF5"/>
<dbReference type="Proteomes" id="UP000285301">
    <property type="component" value="Unassembled WGS sequence"/>
</dbReference>
<feature type="domain" description="Ig-like" evidence="11">
    <location>
        <begin position="431"/>
        <end position="525"/>
    </location>
</feature>
<dbReference type="InterPro" id="IPR003598">
    <property type="entry name" value="Ig_sub2"/>
</dbReference>
<feature type="domain" description="Fibronectin type-III" evidence="12">
    <location>
        <begin position="859"/>
        <end position="954"/>
    </location>
</feature>
<keyword evidence="3" id="KW-0732">Signal</keyword>
<feature type="domain" description="Ig-like" evidence="11">
    <location>
        <begin position="338"/>
        <end position="405"/>
    </location>
</feature>
<dbReference type="GO" id="GO:0098609">
    <property type="term" value="P:cell-cell adhesion"/>
    <property type="evidence" value="ECO:0007669"/>
    <property type="project" value="TreeGrafter"/>
</dbReference>
<dbReference type="EMBL" id="NCKU01000163">
    <property type="protein sequence ID" value="RWS16811.1"/>
    <property type="molecule type" value="Genomic_DNA"/>
</dbReference>
<dbReference type="Gene3D" id="2.60.40.10">
    <property type="entry name" value="Immunoglobulins"/>
    <property type="match status" value="11"/>
</dbReference>
<keyword evidence="7 10" id="KW-0472">Membrane</keyword>
<dbReference type="InterPro" id="IPR003961">
    <property type="entry name" value="FN3_dom"/>
</dbReference>
<reference evidence="13 14" key="1">
    <citation type="journal article" date="2018" name="Gigascience">
        <title>Genomes of trombidid mites reveal novel predicted allergens and laterally-transferred genes associated with secondary metabolism.</title>
        <authorList>
            <person name="Dong X."/>
            <person name="Chaisiri K."/>
            <person name="Xia D."/>
            <person name="Armstrong S.D."/>
            <person name="Fang Y."/>
            <person name="Donnelly M.J."/>
            <person name="Kadowaki T."/>
            <person name="McGarry J.W."/>
            <person name="Darby A.C."/>
            <person name="Makepeace B.L."/>
        </authorList>
    </citation>
    <scope>NUCLEOTIDE SEQUENCE [LARGE SCALE GENOMIC DNA]</scope>
    <source>
        <strain evidence="13">UoL-WK</strain>
    </source>
</reference>
<dbReference type="GO" id="GO:0030154">
    <property type="term" value="P:cell differentiation"/>
    <property type="evidence" value="ECO:0007669"/>
    <property type="project" value="UniProtKB-ARBA"/>
</dbReference>
<dbReference type="PROSITE" id="PS50835">
    <property type="entry name" value="IG_LIKE"/>
    <property type="match status" value="6"/>
</dbReference>
<feature type="non-terminal residue" evidence="13">
    <location>
        <position position="1447"/>
    </location>
</feature>
<keyword evidence="9" id="KW-0393">Immunoglobulin domain</keyword>
<dbReference type="Pfam" id="PF25059">
    <property type="entry name" value="FN3_DSCAM-DSCAML_C"/>
    <property type="match status" value="1"/>
</dbReference>
<evidence type="ECO:0000256" key="3">
    <source>
        <dbReference type="ARBA" id="ARBA00022729"/>
    </source>
</evidence>
<dbReference type="InterPro" id="IPR036116">
    <property type="entry name" value="FN3_sf"/>
</dbReference>
<dbReference type="PANTHER" id="PTHR44170:SF56">
    <property type="entry name" value="FIBRONECTIN TYPE-III DOMAIN-CONTAINING PROTEIN"/>
    <property type="match status" value="1"/>
</dbReference>
<keyword evidence="14" id="KW-1185">Reference proteome</keyword>
<dbReference type="PROSITE" id="PS50853">
    <property type="entry name" value="FN3"/>
    <property type="match status" value="4"/>
</dbReference>
<comment type="subcellular location">
    <subcellularLocation>
        <location evidence="1">Membrane</location>
        <topology evidence="1">Single-pass membrane protein</topology>
    </subcellularLocation>
</comment>
<evidence type="ECO:0000256" key="1">
    <source>
        <dbReference type="ARBA" id="ARBA00004167"/>
    </source>
</evidence>
<evidence type="ECO:0000256" key="9">
    <source>
        <dbReference type="ARBA" id="ARBA00023319"/>
    </source>
</evidence>
<dbReference type="FunFam" id="2.60.40.10:FF:000017">
    <property type="entry name" value="Down syndrome cell adhesion molecule b"/>
    <property type="match status" value="1"/>
</dbReference>
<dbReference type="Pfam" id="PF00041">
    <property type="entry name" value="fn3"/>
    <property type="match status" value="3"/>
</dbReference>
<name>A0A443RNF5_9ACAR</name>
<dbReference type="SUPFAM" id="SSF48726">
    <property type="entry name" value="Immunoglobulin"/>
    <property type="match status" value="7"/>
</dbReference>
<evidence type="ECO:0000256" key="2">
    <source>
        <dbReference type="ARBA" id="ARBA00022692"/>
    </source>
</evidence>
<keyword evidence="6 10" id="KW-1133">Transmembrane helix</keyword>
<evidence type="ECO:0000256" key="10">
    <source>
        <dbReference type="SAM" id="Phobius"/>
    </source>
</evidence>
<dbReference type="SMART" id="SM00408">
    <property type="entry name" value="IGc2"/>
    <property type="match status" value="6"/>
</dbReference>
<dbReference type="FunFam" id="2.60.40.10:FF:000333">
    <property type="entry name" value="Down syndrome cell adhesion molecule"/>
    <property type="match status" value="1"/>
</dbReference>
<evidence type="ECO:0000256" key="5">
    <source>
        <dbReference type="ARBA" id="ARBA00022889"/>
    </source>
</evidence>
<dbReference type="OrthoDB" id="5969272at2759"/>
<organism evidence="13 14">
    <name type="scientific">Dinothrombium tinctorium</name>
    <dbReference type="NCBI Taxonomy" id="1965070"/>
    <lineage>
        <taxon>Eukaryota</taxon>
        <taxon>Metazoa</taxon>
        <taxon>Ecdysozoa</taxon>
        <taxon>Arthropoda</taxon>
        <taxon>Chelicerata</taxon>
        <taxon>Arachnida</taxon>
        <taxon>Acari</taxon>
        <taxon>Acariformes</taxon>
        <taxon>Trombidiformes</taxon>
        <taxon>Prostigmata</taxon>
        <taxon>Anystina</taxon>
        <taxon>Parasitengona</taxon>
        <taxon>Trombidioidea</taxon>
        <taxon>Trombidiidae</taxon>
        <taxon>Dinothrombium</taxon>
    </lineage>
</organism>
<evidence type="ECO:0000259" key="11">
    <source>
        <dbReference type="PROSITE" id="PS50835"/>
    </source>
</evidence>
<keyword evidence="5" id="KW-0130">Cell adhesion</keyword>
<keyword evidence="4" id="KW-0677">Repeat</keyword>
<dbReference type="GO" id="GO:0009653">
    <property type="term" value="P:anatomical structure morphogenesis"/>
    <property type="evidence" value="ECO:0007669"/>
    <property type="project" value="UniProtKB-ARBA"/>
</dbReference>
<keyword evidence="8" id="KW-1015">Disulfide bond</keyword>
<evidence type="ECO:0000256" key="7">
    <source>
        <dbReference type="ARBA" id="ARBA00023136"/>
    </source>
</evidence>
<dbReference type="GO" id="GO:0016020">
    <property type="term" value="C:membrane"/>
    <property type="evidence" value="ECO:0007669"/>
    <property type="project" value="UniProtKB-SubCell"/>
</dbReference>
<protein>
    <submittedName>
        <fullName evidence="13">Down syndrome cell adhesion molecule-like protein</fullName>
    </submittedName>
</protein>
<accession>A0A443RNF5</accession>
<dbReference type="SUPFAM" id="SSF49265">
    <property type="entry name" value="Fibronectin type III"/>
    <property type="match status" value="2"/>
</dbReference>
<proteinExistence type="predicted"/>
<dbReference type="Pfam" id="PF13927">
    <property type="entry name" value="Ig_3"/>
    <property type="match status" value="1"/>
</dbReference>
<evidence type="ECO:0000313" key="13">
    <source>
        <dbReference type="EMBL" id="RWS16811.1"/>
    </source>
</evidence>
<dbReference type="Pfam" id="PF07679">
    <property type="entry name" value="I-set"/>
    <property type="match status" value="4"/>
</dbReference>
<evidence type="ECO:0000256" key="6">
    <source>
        <dbReference type="ARBA" id="ARBA00022989"/>
    </source>
</evidence>
<feature type="transmembrane region" description="Helical" evidence="10">
    <location>
        <begin position="1292"/>
        <end position="1317"/>
    </location>
</feature>